<keyword evidence="5 13" id="KW-0378">Hydrolase</keyword>
<feature type="domain" description="CAAX prenyl protease 1 N-terminal" evidence="16">
    <location>
        <begin position="32"/>
        <end position="207"/>
    </location>
</feature>
<evidence type="ECO:0000256" key="4">
    <source>
        <dbReference type="ARBA" id="ARBA00022723"/>
    </source>
</evidence>
<feature type="active site" evidence="11">
    <location>
        <position position="281"/>
    </location>
</feature>
<keyword evidence="8 14" id="KW-1133">Transmembrane helix</keyword>
<reference evidence="17 18" key="1">
    <citation type="submission" date="2011-09" db="EMBL/GenBank/DDBJ databases">
        <title>The draft genome of Treponema saccharophilum DSM 2985.</title>
        <authorList>
            <consortium name="US DOE Joint Genome Institute (JGI-PGF)"/>
            <person name="Lucas S."/>
            <person name="Copeland A."/>
            <person name="Lapidus A."/>
            <person name="Glavina del Rio T."/>
            <person name="Dalin E."/>
            <person name="Tice H."/>
            <person name="Bruce D."/>
            <person name="Goodwin L."/>
            <person name="Pitluck S."/>
            <person name="Peters L."/>
            <person name="Kyrpides N."/>
            <person name="Mavromatis K."/>
            <person name="Ivanova N."/>
            <person name="Markowitz V."/>
            <person name="Cheng J.-F."/>
            <person name="Hugenholtz P."/>
            <person name="Woyke T."/>
            <person name="Wu D."/>
            <person name="Gronow S."/>
            <person name="Wellnitz S."/>
            <person name="Brambilla E."/>
            <person name="Klenk H.-P."/>
            <person name="Eisen J.A."/>
        </authorList>
    </citation>
    <scope>NUCLEOTIDE SEQUENCE [LARGE SCALE GENOMIC DNA]</scope>
    <source>
        <strain evidence="17 18">DSM 2985</strain>
    </source>
</reference>
<evidence type="ECO:0000256" key="9">
    <source>
        <dbReference type="ARBA" id="ARBA00023049"/>
    </source>
</evidence>
<evidence type="ECO:0000256" key="11">
    <source>
        <dbReference type="PIRSR" id="PIRSR627057-1"/>
    </source>
</evidence>
<dbReference type="RefSeq" id="WP_002702602.1">
    <property type="nucleotide sequence ID" value="NZ_AGRW01000035.1"/>
</dbReference>
<dbReference type="OrthoDB" id="9781930at2"/>
<evidence type="ECO:0000313" key="18">
    <source>
        <dbReference type="Proteomes" id="UP000003571"/>
    </source>
</evidence>
<keyword evidence="9 13" id="KW-0482">Metalloprotease</keyword>
<evidence type="ECO:0000256" key="8">
    <source>
        <dbReference type="ARBA" id="ARBA00022989"/>
    </source>
</evidence>
<organism evidence="17 18">
    <name type="scientific">Treponema saccharophilum DSM 2985</name>
    <dbReference type="NCBI Taxonomy" id="907348"/>
    <lineage>
        <taxon>Bacteria</taxon>
        <taxon>Pseudomonadati</taxon>
        <taxon>Spirochaetota</taxon>
        <taxon>Spirochaetia</taxon>
        <taxon>Spirochaetales</taxon>
        <taxon>Treponemataceae</taxon>
        <taxon>Treponema</taxon>
    </lineage>
</organism>
<dbReference type="eggNOG" id="COG0501">
    <property type="taxonomic scope" value="Bacteria"/>
</dbReference>
<dbReference type="EMBL" id="AGRW01000035">
    <property type="protein sequence ID" value="EIC02662.1"/>
    <property type="molecule type" value="Genomic_DNA"/>
</dbReference>
<dbReference type="GO" id="GO:0046872">
    <property type="term" value="F:metal ion binding"/>
    <property type="evidence" value="ECO:0007669"/>
    <property type="project" value="UniProtKB-KW"/>
</dbReference>
<name>H7EI92_9SPIR</name>
<dbReference type="Pfam" id="PF01435">
    <property type="entry name" value="Peptidase_M48"/>
    <property type="match status" value="1"/>
</dbReference>
<feature type="domain" description="Peptidase M48" evidence="15">
    <location>
        <begin position="210"/>
        <end position="425"/>
    </location>
</feature>
<dbReference type="InterPro" id="IPR001915">
    <property type="entry name" value="Peptidase_M48"/>
</dbReference>
<dbReference type="InterPro" id="IPR032456">
    <property type="entry name" value="Peptidase_M48_N"/>
</dbReference>
<protein>
    <submittedName>
        <fullName evidence="17">Ste24 endopeptidase</fullName>
        <ecNumber evidence="17">3.4.24.84</ecNumber>
    </submittedName>
</protein>
<keyword evidence="4 12" id="KW-0479">Metal-binding</keyword>
<dbReference type="Pfam" id="PF16491">
    <property type="entry name" value="Peptidase_M48_N"/>
    <property type="match status" value="1"/>
</dbReference>
<dbReference type="GO" id="GO:0004222">
    <property type="term" value="F:metalloendopeptidase activity"/>
    <property type="evidence" value="ECO:0007669"/>
    <property type="project" value="InterPro"/>
</dbReference>
<comment type="cofactor">
    <cofactor evidence="12 13">
        <name>Zn(2+)</name>
        <dbReference type="ChEBI" id="CHEBI:29105"/>
    </cofactor>
    <text evidence="12 13">Binds 1 zinc ion per subunit.</text>
</comment>
<proteinExistence type="inferred from homology"/>
<accession>H7EI92</accession>
<sequence length="428" mass="47736">MQYTNVFVVLFFVGAFLDAAIHLSLGFIDYSFRKKHGMEIPPEVGASVDKETLSRTCAYEDAKHFFSVPEILVSLALKVYLAASGFYPAVFETVFTWTGSAFFVNVLFLLFISVPDAIVGIPFSLYRVFGIEKKFGFCKQTFGMWIVDAVKEAVVSAVLALPLVAVAGFLFRVAPSSWWIFLAAAYIAFSLAVSVIYPVFIAPLFNKFTPLEDGELKSRLDSLLARCHFRSGGLFVMDASRRSGHSNAYFTGFGKTKRVVLYDTLIEQLTPAEIEAVLGHELGHFKKHHIIRRMLVVIPVVFAALFVVSLALRYPPLYEGFGFSVMKEAGGEVSHRMMMAGLVLFGIVFSGFSPLAGVVLNFFSRRDEFQADAFSAEVCGGCEELVSALVKLNKENLSEIQVPKIYSVFHYNHPPLLERIRALREKKR</sequence>
<keyword evidence="2 13" id="KW-0645">Protease</keyword>
<keyword evidence="10 14" id="KW-0472">Membrane</keyword>
<dbReference type="STRING" id="907348.TresaDRAFT_2511"/>
<feature type="binding site" evidence="12">
    <location>
        <position position="284"/>
    </location>
    <ligand>
        <name>Zn(2+)</name>
        <dbReference type="ChEBI" id="CHEBI:29105"/>
        <note>catalytic</note>
    </ligand>
</feature>
<feature type="transmembrane region" description="Helical" evidence="14">
    <location>
        <begin position="102"/>
        <end position="129"/>
    </location>
</feature>
<keyword evidence="7 12" id="KW-0862">Zinc</keyword>
<evidence type="ECO:0000256" key="5">
    <source>
        <dbReference type="ARBA" id="ARBA00022801"/>
    </source>
</evidence>
<gene>
    <name evidence="17" type="ORF">TresaDRAFT_2511</name>
</gene>
<keyword evidence="3 14" id="KW-0812">Transmembrane</keyword>
<dbReference type="FunFam" id="3.30.2010.10:FF:000002">
    <property type="entry name" value="CAAX prenyl protease"/>
    <property type="match status" value="1"/>
</dbReference>
<keyword evidence="18" id="KW-1185">Reference proteome</keyword>
<comment type="caution">
    <text evidence="17">The sequence shown here is derived from an EMBL/GenBank/DDBJ whole genome shotgun (WGS) entry which is preliminary data.</text>
</comment>
<evidence type="ECO:0000259" key="16">
    <source>
        <dbReference type="Pfam" id="PF16491"/>
    </source>
</evidence>
<comment type="subcellular location">
    <subcellularLocation>
        <location evidence="1">Endoplasmic reticulum membrane</location>
        <topology evidence="1">Multi-pass membrane protein</topology>
    </subcellularLocation>
</comment>
<evidence type="ECO:0000256" key="2">
    <source>
        <dbReference type="ARBA" id="ARBA00022670"/>
    </source>
</evidence>
<feature type="transmembrane region" description="Helical" evidence="14">
    <location>
        <begin position="294"/>
        <end position="317"/>
    </location>
</feature>
<dbReference type="Gene3D" id="3.30.2010.10">
    <property type="entry name" value="Metalloproteases ('zincins'), catalytic domain"/>
    <property type="match status" value="1"/>
</dbReference>
<keyword evidence="6" id="KW-0256">Endoplasmic reticulum</keyword>
<dbReference type="PANTHER" id="PTHR10120">
    <property type="entry name" value="CAAX PRENYL PROTEASE 1"/>
    <property type="match status" value="1"/>
</dbReference>
<feature type="transmembrane region" description="Helical" evidence="14">
    <location>
        <begin position="6"/>
        <end position="28"/>
    </location>
</feature>
<evidence type="ECO:0000256" key="12">
    <source>
        <dbReference type="PIRSR" id="PIRSR627057-2"/>
    </source>
</evidence>
<evidence type="ECO:0000256" key="1">
    <source>
        <dbReference type="ARBA" id="ARBA00004477"/>
    </source>
</evidence>
<feature type="binding site" evidence="12">
    <location>
        <position position="280"/>
    </location>
    <ligand>
        <name>Zn(2+)</name>
        <dbReference type="ChEBI" id="CHEBI:29105"/>
        <note>catalytic</note>
    </ligand>
</feature>
<dbReference type="CDD" id="cd07343">
    <property type="entry name" value="M48A_Zmpste24p_like"/>
    <property type="match status" value="1"/>
</dbReference>
<feature type="active site" description="Proton donor" evidence="11">
    <location>
        <position position="372"/>
    </location>
</feature>
<feature type="transmembrane region" description="Helical" evidence="14">
    <location>
        <begin position="150"/>
        <end position="171"/>
    </location>
</feature>
<feature type="transmembrane region" description="Helical" evidence="14">
    <location>
        <begin position="71"/>
        <end position="90"/>
    </location>
</feature>
<evidence type="ECO:0000256" key="14">
    <source>
        <dbReference type="SAM" id="Phobius"/>
    </source>
</evidence>
<evidence type="ECO:0000256" key="10">
    <source>
        <dbReference type="ARBA" id="ARBA00023136"/>
    </source>
</evidence>
<dbReference type="Proteomes" id="UP000003571">
    <property type="component" value="Unassembled WGS sequence"/>
</dbReference>
<evidence type="ECO:0000259" key="15">
    <source>
        <dbReference type="Pfam" id="PF01435"/>
    </source>
</evidence>
<feature type="transmembrane region" description="Helical" evidence="14">
    <location>
        <begin position="177"/>
        <end position="200"/>
    </location>
</feature>
<evidence type="ECO:0000256" key="3">
    <source>
        <dbReference type="ARBA" id="ARBA00022692"/>
    </source>
</evidence>
<dbReference type="EC" id="3.4.24.84" evidence="17"/>
<dbReference type="PATRIC" id="fig|907348.3.peg.531"/>
<comment type="similarity">
    <text evidence="13">Belongs to the peptidase M48 family.</text>
</comment>
<evidence type="ECO:0000256" key="13">
    <source>
        <dbReference type="RuleBase" id="RU003983"/>
    </source>
</evidence>
<evidence type="ECO:0000256" key="6">
    <source>
        <dbReference type="ARBA" id="ARBA00022824"/>
    </source>
</evidence>
<dbReference type="AlphaFoldDB" id="H7EI92"/>
<feature type="binding site" evidence="12">
    <location>
        <position position="368"/>
    </location>
    <ligand>
        <name>Zn(2+)</name>
        <dbReference type="ChEBI" id="CHEBI:29105"/>
        <note>catalytic</note>
    </ligand>
</feature>
<evidence type="ECO:0000313" key="17">
    <source>
        <dbReference type="EMBL" id="EIC02662.1"/>
    </source>
</evidence>
<evidence type="ECO:0000256" key="7">
    <source>
        <dbReference type="ARBA" id="ARBA00022833"/>
    </source>
</evidence>
<dbReference type="InterPro" id="IPR027057">
    <property type="entry name" value="CAXX_Prtase_1"/>
</dbReference>
<feature type="transmembrane region" description="Helical" evidence="14">
    <location>
        <begin position="337"/>
        <end position="363"/>
    </location>
</feature>
<dbReference type="GO" id="GO:0071586">
    <property type="term" value="P:CAAX-box protein processing"/>
    <property type="evidence" value="ECO:0007669"/>
    <property type="project" value="InterPro"/>
</dbReference>